<proteinExistence type="predicted"/>
<evidence type="ECO:0000313" key="2">
    <source>
        <dbReference type="EMBL" id="MEL0658220.1"/>
    </source>
</evidence>
<evidence type="ECO:0000259" key="1">
    <source>
        <dbReference type="Pfam" id="PF09012"/>
    </source>
</evidence>
<dbReference type="InterPro" id="IPR015102">
    <property type="entry name" value="Tscrpt_reg_HTH_FeoC"/>
</dbReference>
<dbReference type="EMBL" id="JBAKBA010000005">
    <property type="protein sequence ID" value="MEL0658220.1"/>
    <property type="molecule type" value="Genomic_DNA"/>
</dbReference>
<accession>A0ABU9H8N0</accession>
<gene>
    <name evidence="2" type="ORF">V6255_03615</name>
</gene>
<reference evidence="2 3" key="1">
    <citation type="submission" date="2024-02" db="EMBL/GenBank/DDBJ databases">
        <title>Bacteria isolated from the canopy kelp, Nereocystis luetkeana.</title>
        <authorList>
            <person name="Pfister C.A."/>
            <person name="Younker I.T."/>
            <person name="Light S.H."/>
        </authorList>
    </citation>
    <scope>NUCLEOTIDE SEQUENCE [LARGE SCALE GENOMIC DNA]</scope>
    <source>
        <strain evidence="2 3">TI.2.07</strain>
    </source>
</reference>
<feature type="domain" description="Transcriptional regulator HTH-type FeoC" evidence="1">
    <location>
        <begin position="2"/>
        <end position="48"/>
    </location>
</feature>
<protein>
    <submittedName>
        <fullName evidence="2">FeoC-like transcriptional regulator</fullName>
    </submittedName>
</protein>
<dbReference type="SUPFAM" id="SSF46785">
    <property type="entry name" value="Winged helix' DNA-binding domain"/>
    <property type="match status" value="1"/>
</dbReference>
<dbReference type="Proteomes" id="UP001366060">
    <property type="component" value="Unassembled WGS sequence"/>
</dbReference>
<keyword evidence="3" id="KW-1185">Reference proteome</keyword>
<dbReference type="InterPro" id="IPR036390">
    <property type="entry name" value="WH_DNA-bd_sf"/>
</dbReference>
<evidence type="ECO:0000313" key="3">
    <source>
        <dbReference type="Proteomes" id="UP001366060"/>
    </source>
</evidence>
<comment type="caution">
    <text evidence="2">The sequence shown here is derived from an EMBL/GenBank/DDBJ whole genome shotgun (WGS) entry which is preliminary data.</text>
</comment>
<organism evidence="2 3">
    <name type="scientific">Psychromonas arctica</name>
    <dbReference type="NCBI Taxonomy" id="168275"/>
    <lineage>
        <taxon>Bacteria</taxon>
        <taxon>Pseudomonadati</taxon>
        <taxon>Pseudomonadota</taxon>
        <taxon>Gammaproteobacteria</taxon>
        <taxon>Alteromonadales</taxon>
        <taxon>Psychromonadaceae</taxon>
        <taxon>Psychromonas</taxon>
    </lineage>
</organism>
<dbReference type="Pfam" id="PF09012">
    <property type="entry name" value="FeoC"/>
    <property type="match status" value="1"/>
</dbReference>
<sequence>MILKRLSAYIQKQQRVDEVTLLKQFHLKQNGLAPMIEILIRSGHVQKTVSSRGERLTAQVFYSWQENQVIPMTVLL</sequence>
<name>A0ABU9H8N0_9GAMM</name>
<dbReference type="RefSeq" id="WP_341626915.1">
    <property type="nucleotide sequence ID" value="NZ_JBAKBA010000005.1"/>
</dbReference>